<proteinExistence type="predicted"/>
<dbReference type="Proteomes" id="UP000678393">
    <property type="component" value="Unassembled WGS sequence"/>
</dbReference>
<dbReference type="EMBL" id="CAJHNH020001082">
    <property type="protein sequence ID" value="CAG5121407.1"/>
    <property type="molecule type" value="Genomic_DNA"/>
</dbReference>
<sequence>MDRYAEMSQQTLVVSNPSALGSDERQVHQSCSPAKCLRNRNQNSSSCSCSSRTNDGGHSKSLAAVEDSNLSLQLNTVLNMQDLFSQNGYGCEIHELRSGSAEERRFRSKVRLDLNNDEVCPDNSDNCNIEVNRIVKAVEVFESEEIDEDVGFSDTKLDLNDEESVLDGNQEHEESLAGDEDGNDNTDEATQDDGESTQDGGEQKKFSKSYWRKQRRLRLKERLLAEKMLMESNPDLAAEEKECLRPQKGVKSKEIDYDNYLPAHVLMHVKRDLVSVLMEYGQTREVKVAFKDMERSGPHHASRFHTAAIVDTETFPVGSGSSKKNAKKAAAAQALKIMYDRGRKNLEVVNEVAHKKLKAMSDEEVGSHAHRVVLVSRHVLDTAEETQFINYSKDKIAATFVLEYHGRMRVVGLGTGNRCILYQHLTLDGKRVIHSHAEIIARRAFLRYLYKQLLTYNGNRSHPVFTRSDTGKLKLRDKIQVHLYISRPPCGDAAAFPTISNFPNKMRAIRKQGQLRTIIDDGEGAIPTDFSVPAGANGKERLRIMTCSDKICRWNVLGVQGALLSHFLDPIYISSLVIGSHTGDQRGHVPRAVSGRLKCGRLHEVIQRPFHINTPDIHYPHDDLADNYNITKSKQYCITWSYGDSDAEVIDAITGVTNMETMEDVIPSRVSKITLHNLFQQVCKKYGQHDLASLDYLKAKRAATTFQRMKNFVGQHLAAMGFGQWYSLQDTYGTDSLGCPGPC</sequence>
<accession>A0A8S3YW46</accession>
<dbReference type="InterPro" id="IPR002466">
    <property type="entry name" value="A_deamin"/>
</dbReference>
<organism evidence="5 6">
    <name type="scientific">Candidula unifasciata</name>
    <dbReference type="NCBI Taxonomy" id="100452"/>
    <lineage>
        <taxon>Eukaryota</taxon>
        <taxon>Metazoa</taxon>
        <taxon>Spiralia</taxon>
        <taxon>Lophotrochozoa</taxon>
        <taxon>Mollusca</taxon>
        <taxon>Gastropoda</taxon>
        <taxon>Heterobranchia</taxon>
        <taxon>Euthyneura</taxon>
        <taxon>Panpulmonata</taxon>
        <taxon>Eupulmonata</taxon>
        <taxon>Stylommatophora</taxon>
        <taxon>Helicina</taxon>
        <taxon>Helicoidea</taxon>
        <taxon>Geomitridae</taxon>
        <taxon>Candidula</taxon>
    </lineage>
</organism>
<evidence type="ECO:0000256" key="1">
    <source>
        <dbReference type="PROSITE-ProRule" id="PRU00266"/>
    </source>
</evidence>
<dbReference type="InterPro" id="IPR014720">
    <property type="entry name" value="dsRBD_dom"/>
</dbReference>
<dbReference type="GO" id="GO:0003726">
    <property type="term" value="F:double-stranded RNA adenosine deaminase activity"/>
    <property type="evidence" value="ECO:0007669"/>
    <property type="project" value="TreeGrafter"/>
</dbReference>
<dbReference type="GO" id="GO:0006396">
    <property type="term" value="P:RNA processing"/>
    <property type="evidence" value="ECO:0007669"/>
    <property type="project" value="InterPro"/>
</dbReference>
<reference evidence="5" key="1">
    <citation type="submission" date="2021-04" db="EMBL/GenBank/DDBJ databases">
        <authorList>
            <consortium name="Molecular Ecology Group"/>
        </authorList>
    </citation>
    <scope>NUCLEOTIDE SEQUENCE</scope>
</reference>
<dbReference type="SUPFAM" id="SSF54768">
    <property type="entry name" value="dsRNA-binding domain-like"/>
    <property type="match status" value="1"/>
</dbReference>
<dbReference type="GO" id="GO:0008251">
    <property type="term" value="F:tRNA-specific adenosine deaminase activity"/>
    <property type="evidence" value="ECO:0007669"/>
    <property type="project" value="TreeGrafter"/>
</dbReference>
<feature type="domain" description="DRBM" evidence="3">
    <location>
        <begin position="272"/>
        <end position="340"/>
    </location>
</feature>
<feature type="region of interest" description="Disordered" evidence="2">
    <location>
        <begin position="40"/>
        <end position="60"/>
    </location>
</feature>
<dbReference type="Pfam" id="PF00035">
    <property type="entry name" value="dsrm"/>
    <property type="match status" value="1"/>
</dbReference>
<feature type="region of interest" description="Disordered" evidence="2">
    <location>
        <begin position="1"/>
        <end position="24"/>
    </location>
</feature>
<dbReference type="PANTHER" id="PTHR10910">
    <property type="entry name" value="EUKARYOTE SPECIFIC DSRNA BINDING PROTEIN"/>
    <property type="match status" value="1"/>
</dbReference>
<feature type="compositionally biased region" description="Acidic residues" evidence="2">
    <location>
        <begin position="176"/>
        <end position="196"/>
    </location>
</feature>
<evidence type="ECO:0000313" key="6">
    <source>
        <dbReference type="Proteomes" id="UP000678393"/>
    </source>
</evidence>
<protein>
    <submittedName>
        <fullName evidence="5">Uncharacterized protein</fullName>
    </submittedName>
</protein>
<feature type="compositionally biased region" description="Low complexity" evidence="2">
    <location>
        <begin position="40"/>
        <end position="52"/>
    </location>
</feature>
<dbReference type="PROSITE" id="PS50141">
    <property type="entry name" value="A_DEAMIN_EDITASE"/>
    <property type="match status" value="1"/>
</dbReference>
<dbReference type="SMART" id="SM00358">
    <property type="entry name" value="DSRM"/>
    <property type="match status" value="1"/>
</dbReference>
<dbReference type="SMART" id="SM00552">
    <property type="entry name" value="ADEAMc"/>
    <property type="match status" value="1"/>
</dbReference>
<dbReference type="GO" id="GO:0003725">
    <property type="term" value="F:double-stranded RNA binding"/>
    <property type="evidence" value="ECO:0007669"/>
    <property type="project" value="TreeGrafter"/>
</dbReference>
<feature type="compositionally biased region" description="Polar residues" evidence="2">
    <location>
        <begin position="7"/>
        <end position="19"/>
    </location>
</feature>
<dbReference type="Pfam" id="PF02137">
    <property type="entry name" value="A_deamin"/>
    <property type="match status" value="1"/>
</dbReference>
<feature type="domain" description="A to I editase" evidence="4">
    <location>
        <begin position="412"/>
        <end position="727"/>
    </location>
</feature>
<dbReference type="AlphaFoldDB" id="A0A8S3YW46"/>
<keyword evidence="6" id="KW-1185">Reference proteome</keyword>
<dbReference type="OrthoDB" id="10268011at2759"/>
<name>A0A8S3YW46_9EUPU</name>
<evidence type="ECO:0000256" key="2">
    <source>
        <dbReference type="SAM" id="MobiDB-lite"/>
    </source>
</evidence>
<dbReference type="GO" id="GO:0005730">
    <property type="term" value="C:nucleolus"/>
    <property type="evidence" value="ECO:0007669"/>
    <property type="project" value="TreeGrafter"/>
</dbReference>
<dbReference type="GO" id="GO:0006382">
    <property type="term" value="P:adenosine to inosine editing"/>
    <property type="evidence" value="ECO:0007669"/>
    <property type="project" value="TreeGrafter"/>
</dbReference>
<dbReference type="GO" id="GO:0005737">
    <property type="term" value="C:cytoplasm"/>
    <property type="evidence" value="ECO:0007669"/>
    <property type="project" value="TreeGrafter"/>
</dbReference>
<evidence type="ECO:0000259" key="3">
    <source>
        <dbReference type="PROSITE" id="PS50137"/>
    </source>
</evidence>
<evidence type="ECO:0000259" key="4">
    <source>
        <dbReference type="PROSITE" id="PS50141"/>
    </source>
</evidence>
<comment type="caution">
    <text evidence="5">The sequence shown here is derived from an EMBL/GenBank/DDBJ whole genome shotgun (WGS) entry which is preliminary data.</text>
</comment>
<dbReference type="Gene3D" id="3.30.160.20">
    <property type="match status" value="1"/>
</dbReference>
<evidence type="ECO:0000313" key="5">
    <source>
        <dbReference type="EMBL" id="CAG5121407.1"/>
    </source>
</evidence>
<feature type="region of interest" description="Disordered" evidence="2">
    <location>
        <begin position="165"/>
        <end position="208"/>
    </location>
</feature>
<gene>
    <name evidence="5" type="ORF">CUNI_LOCUS6965</name>
</gene>
<dbReference type="PROSITE" id="PS50137">
    <property type="entry name" value="DS_RBD"/>
    <property type="match status" value="1"/>
</dbReference>
<dbReference type="PANTHER" id="PTHR10910:SF107">
    <property type="entry name" value="DOUBLE-STRANDED RNA-SPECIFIC ADENOSINE DEAMINASE"/>
    <property type="match status" value="1"/>
</dbReference>
<keyword evidence="1" id="KW-0694">RNA-binding</keyword>